<evidence type="ECO:0000313" key="1">
    <source>
        <dbReference type="EMBL" id="SMC81425.1"/>
    </source>
</evidence>
<dbReference type="Proteomes" id="UP000192328">
    <property type="component" value="Unassembled WGS sequence"/>
</dbReference>
<reference evidence="1" key="1">
    <citation type="submission" date="2017-04" db="EMBL/GenBank/DDBJ databases">
        <authorList>
            <person name="Varghese N."/>
            <person name="Submissions S."/>
        </authorList>
    </citation>
    <scope>NUCLEOTIDE SEQUENCE</scope>
    <source>
        <strain evidence="1">WTE2008</strain>
    </source>
</reference>
<dbReference type="EMBL" id="FWXZ01000006">
    <property type="protein sequence ID" value="SMC81425.1"/>
    <property type="molecule type" value="Genomic_DNA"/>
</dbReference>
<protein>
    <submittedName>
        <fullName evidence="1">Uncharacterized protein</fullName>
    </submittedName>
</protein>
<evidence type="ECO:0000313" key="2">
    <source>
        <dbReference type="Proteomes" id="UP000192328"/>
    </source>
</evidence>
<keyword evidence="2" id="KW-1185">Reference proteome</keyword>
<comment type="caution">
    <text evidence="1">The sequence shown here is derived from an EMBL/GenBank/DDBJ whole genome shotgun (WGS) entry which is preliminary data.</text>
</comment>
<accession>A0AC61PP59</accession>
<sequence>MDVNDVVGLFTKSIPQNIETKNTSHGDDDFREALLVDLGNEKIVVKLSSNGFTDEKHLVLWERIAKEYRDLGYYCPQYIRALDGTFPTIMYKGRTCIAWGEEFSKYRSAEELISDKFPDTELVKDGWYTFLEDAMIMDAKVASCHFDYTDLPSAYCMFEVFDPADECDETTADAKKWLAIAKTLPEKYSDRVKRIWNNWLKARRELEKIYHKLPTSVFQADINYTNVLLDEDGIFKGVYDFNIGGREVYINYIVRQAPYVSTSETYEKLEEEETFLKRVLHALDIAKKVYSFSDLEKEAAPLLYKCIRPLWWNASVELKEAGTDDTKIQKHLDAIEYEQTRDIDFFRHM</sequence>
<organism evidence="1 2">
    <name type="scientific">Aristaeella lactis</name>
    <dbReference type="NCBI Taxonomy" id="3046383"/>
    <lineage>
        <taxon>Bacteria</taxon>
        <taxon>Bacillati</taxon>
        <taxon>Bacillota</taxon>
        <taxon>Clostridia</taxon>
        <taxon>Eubacteriales</taxon>
        <taxon>Aristaeellaceae</taxon>
        <taxon>Aristaeella</taxon>
    </lineage>
</organism>
<proteinExistence type="predicted"/>
<name>A0AC61PP59_9FIRM</name>
<gene>
    <name evidence="1" type="ORF">SAMN06297397_2694</name>
</gene>